<name>A0ABD2VZZ8_9HYME</name>
<comment type="caution">
    <text evidence="1">The sequence shown here is derived from an EMBL/GenBank/DDBJ whole genome shotgun (WGS) entry which is preliminary data.</text>
</comment>
<organism evidence="1 2">
    <name type="scientific">Trichogramma kaykai</name>
    <dbReference type="NCBI Taxonomy" id="54128"/>
    <lineage>
        <taxon>Eukaryota</taxon>
        <taxon>Metazoa</taxon>
        <taxon>Ecdysozoa</taxon>
        <taxon>Arthropoda</taxon>
        <taxon>Hexapoda</taxon>
        <taxon>Insecta</taxon>
        <taxon>Pterygota</taxon>
        <taxon>Neoptera</taxon>
        <taxon>Endopterygota</taxon>
        <taxon>Hymenoptera</taxon>
        <taxon>Apocrita</taxon>
        <taxon>Proctotrupomorpha</taxon>
        <taxon>Chalcidoidea</taxon>
        <taxon>Trichogrammatidae</taxon>
        <taxon>Trichogramma</taxon>
    </lineage>
</organism>
<evidence type="ECO:0000313" key="1">
    <source>
        <dbReference type="EMBL" id="KAL3386123.1"/>
    </source>
</evidence>
<proteinExistence type="predicted"/>
<dbReference type="Proteomes" id="UP001627154">
    <property type="component" value="Unassembled WGS sequence"/>
</dbReference>
<protein>
    <submittedName>
        <fullName evidence="1">Uncharacterized protein</fullName>
    </submittedName>
</protein>
<gene>
    <name evidence="1" type="ORF">TKK_018333</name>
</gene>
<reference evidence="1 2" key="1">
    <citation type="journal article" date="2024" name="bioRxiv">
        <title>A reference genome for Trichogramma kaykai: A tiny desert-dwelling parasitoid wasp with competing sex-ratio distorters.</title>
        <authorList>
            <person name="Culotta J."/>
            <person name="Lindsey A.R."/>
        </authorList>
    </citation>
    <scope>NUCLEOTIDE SEQUENCE [LARGE SCALE GENOMIC DNA]</scope>
    <source>
        <strain evidence="1 2">KSX58</strain>
    </source>
</reference>
<dbReference type="AlphaFoldDB" id="A0ABD2VZZ8"/>
<sequence length="175" mass="19036">MSSSSNNNNIRLAVLSGGFATAGGVLGKYGMDVTVEDSPAGQVPAAGGDDRQQHPGLHHVRQVAGCLGLVPALHDRELQRQLLLLGNPAAAGAVAIGHVRPSRDDDVFACCCTRRLVVLLLLGQRTATGTVTATRRKYGKYLRDKQRDEVQKIEHENHVDEHEGLVELFVDHYYY</sequence>
<dbReference type="EMBL" id="JBJJXI010000148">
    <property type="protein sequence ID" value="KAL3386123.1"/>
    <property type="molecule type" value="Genomic_DNA"/>
</dbReference>
<keyword evidence="2" id="KW-1185">Reference proteome</keyword>
<accession>A0ABD2VZZ8</accession>
<evidence type="ECO:0000313" key="2">
    <source>
        <dbReference type="Proteomes" id="UP001627154"/>
    </source>
</evidence>